<organism evidence="3 5">
    <name type="scientific">Xanthomonas prunicola</name>
    <dbReference type="NCBI Taxonomy" id="2053930"/>
    <lineage>
        <taxon>Bacteria</taxon>
        <taxon>Pseudomonadati</taxon>
        <taxon>Pseudomonadota</taxon>
        <taxon>Gammaproteobacteria</taxon>
        <taxon>Lysobacterales</taxon>
        <taxon>Lysobacteraceae</taxon>
        <taxon>Xanthomonas</taxon>
    </lineage>
</organism>
<feature type="compositionally biased region" description="Polar residues" evidence="1">
    <location>
        <begin position="99"/>
        <end position="109"/>
    </location>
</feature>
<accession>A0A2N3RHL4</accession>
<name>A0A2N3RHL4_9XANT</name>
<dbReference type="AlphaFoldDB" id="A0A2N3RHL4"/>
<protein>
    <recommendedName>
        <fullName evidence="7">Xanthomonadin biosynthesis protein</fullName>
    </recommendedName>
</protein>
<dbReference type="EMBL" id="PHKW01000004">
    <property type="protein sequence ID" value="PKV16266.1"/>
    <property type="molecule type" value="Genomic_DNA"/>
</dbReference>
<dbReference type="Proteomes" id="UP000233720">
    <property type="component" value="Unassembled WGS sequence"/>
</dbReference>
<feature type="chain" id="PRO_5014691093" description="Xanthomonadin biosynthesis protein" evidence="2">
    <location>
        <begin position="27"/>
        <end position="109"/>
    </location>
</feature>
<keyword evidence="6" id="KW-1185">Reference proteome</keyword>
<sequence>MARLSSKSAPLSNALLINSASPTTNAAGTKPLPPKAAAVDAPPAQPPTLRASAWVTSDCAAVALPCSSSSAERRAVSTASAPVANKPPERTKVLADALPSSTSMDAAPL</sequence>
<feature type="region of interest" description="Disordered" evidence="1">
    <location>
        <begin position="67"/>
        <end position="109"/>
    </location>
</feature>
<feature type="region of interest" description="Disordered" evidence="1">
    <location>
        <begin position="21"/>
        <end position="49"/>
    </location>
</feature>
<evidence type="ECO:0000313" key="6">
    <source>
        <dbReference type="Proteomes" id="UP000233748"/>
    </source>
</evidence>
<evidence type="ECO:0000313" key="5">
    <source>
        <dbReference type="Proteomes" id="UP000233720"/>
    </source>
</evidence>
<comment type="caution">
    <text evidence="3">The sequence shown here is derived from an EMBL/GenBank/DDBJ whole genome shotgun (WGS) entry which is preliminary data.</text>
</comment>
<gene>
    <name evidence="3" type="ORF">XpruCFBP8353_14060</name>
    <name evidence="4" type="ORF">XpruCFBP8354_14045</name>
</gene>
<proteinExistence type="predicted"/>
<evidence type="ECO:0000256" key="1">
    <source>
        <dbReference type="SAM" id="MobiDB-lite"/>
    </source>
</evidence>
<feature type="signal peptide" evidence="2">
    <location>
        <begin position="1"/>
        <end position="26"/>
    </location>
</feature>
<evidence type="ECO:0000313" key="3">
    <source>
        <dbReference type="EMBL" id="PKV11990.1"/>
    </source>
</evidence>
<evidence type="ECO:0000313" key="4">
    <source>
        <dbReference type="EMBL" id="PKV16266.1"/>
    </source>
</evidence>
<evidence type="ECO:0008006" key="7">
    <source>
        <dbReference type="Google" id="ProtNLM"/>
    </source>
</evidence>
<reference evidence="5 6" key="1">
    <citation type="submission" date="2017-11" db="EMBL/GenBank/DDBJ databases">
        <title>Xanthomonas prunicola sp. nov., a novel pathogen that affects nectarine (Prunus persica var. nectarine) trees.</title>
        <authorList>
            <person name="Lopez M."/>
            <person name="Lopez-Soriano P."/>
            <person name="Garita-Cambronero J."/>
            <person name="Beltran C."/>
            <person name="Taghouti G."/>
            <person name="Portier P."/>
            <person name="Cubero J."/>
            <person name="Fischer-Le Saux M."/>
            <person name="Marco-Noales E."/>
        </authorList>
    </citation>
    <scope>NUCLEOTIDE SEQUENCE [LARGE SCALE GENOMIC DNA]</scope>
    <source>
        <strain evidence="3 5">CFBP8353</strain>
        <strain evidence="4 6">CFBP8354</strain>
    </source>
</reference>
<keyword evidence="2" id="KW-0732">Signal</keyword>
<dbReference type="EMBL" id="PHKV01000004">
    <property type="protein sequence ID" value="PKV11990.1"/>
    <property type="molecule type" value="Genomic_DNA"/>
</dbReference>
<dbReference type="Proteomes" id="UP000233748">
    <property type="component" value="Unassembled WGS sequence"/>
</dbReference>
<evidence type="ECO:0000256" key="2">
    <source>
        <dbReference type="SAM" id="SignalP"/>
    </source>
</evidence>